<gene>
    <name evidence="1" type="ORF">J1C47_09380</name>
</gene>
<evidence type="ECO:0000313" key="2">
    <source>
        <dbReference type="Proteomes" id="UP000664288"/>
    </source>
</evidence>
<protein>
    <submittedName>
        <fullName evidence="1">RidA family protein</fullName>
    </submittedName>
</protein>
<proteinExistence type="predicted"/>
<dbReference type="PANTHER" id="PTHR43857:SF1">
    <property type="entry name" value="YJGH FAMILY PROTEIN"/>
    <property type="match status" value="1"/>
</dbReference>
<evidence type="ECO:0000313" key="1">
    <source>
        <dbReference type="EMBL" id="MBO0903851.1"/>
    </source>
</evidence>
<dbReference type="CDD" id="cd00448">
    <property type="entry name" value="YjgF_YER057c_UK114_family"/>
    <property type="match status" value="1"/>
</dbReference>
<dbReference type="Gene3D" id="3.30.1330.40">
    <property type="entry name" value="RutC-like"/>
    <property type="match status" value="1"/>
</dbReference>
<dbReference type="InterPro" id="IPR006175">
    <property type="entry name" value="YjgF/YER057c/UK114"/>
</dbReference>
<accession>A0ABS3J5L7</accession>
<sequence length="154" mass="16404">MRGPLVGENGAAAEPAGTMRFEEEGLGVVQPAGWRKPKGYANGMTGRGRLLLTGGLIGWNENEDFAEGFVAQVEQTLKNVVAVVAAAGGEPQHVARLTWYVRSIATYKASLGELGGVYRRVLGRHYPAMALVEVADLVENEALVEIEATAIIPD</sequence>
<dbReference type="Pfam" id="PF01042">
    <property type="entry name" value="Ribonuc_L-PSP"/>
    <property type="match status" value="1"/>
</dbReference>
<reference evidence="1 2" key="1">
    <citation type="submission" date="2021-03" db="EMBL/GenBank/DDBJ databases">
        <title>Whole genome sequence of Jiella sp. MQZ13P-4.</title>
        <authorList>
            <person name="Tuo L."/>
        </authorList>
    </citation>
    <scope>NUCLEOTIDE SEQUENCE [LARGE SCALE GENOMIC DNA]</scope>
    <source>
        <strain evidence="1 2">MQZ13P-4</strain>
    </source>
</reference>
<dbReference type="SUPFAM" id="SSF55298">
    <property type="entry name" value="YjgF-like"/>
    <property type="match status" value="1"/>
</dbReference>
<dbReference type="InterPro" id="IPR035959">
    <property type="entry name" value="RutC-like_sf"/>
</dbReference>
<keyword evidence="2" id="KW-1185">Reference proteome</keyword>
<dbReference type="Proteomes" id="UP000664288">
    <property type="component" value="Unassembled WGS sequence"/>
</dbReference>
<comment type="caution">
    <text evidence="1">The sequence shown here is derived from an EMBL/GenBank/DDBJ whole genome shotgun (WGS) entry which is preliminary data.</text>
</comment>
<dbReference type="PANTHER" id="PTHR43857">
    <property type="entry name" value="BLR7761 PROTEIN"/>
    <property type="match status" value="1"/>
</dbReference>
<organism evidence="1 2">
    <name type="scientific">Jiella sonneratiae</name>
    <dbReference type="NCBI Taxonomy" id="2816856"/>
    <lineage>
        <taxon>Bacteria</taxon>
        <taxon>Pseudomonadati</taxon>
        <taxon>Pseudomonadota</taxon>
        <taxon>Alphaproteobacteria</taxon>
        <taxon>Hyphomicrobiales</taxon>
        <taxon>Aurantimonadaceae</taxon>
        <taxon>Jiella</taxon>
    </lineage>
</organism>
<name>A0ABS3J5L7_9HYPH</name>
<dbReference type="EMBL" id="JAFMPY010000007">
    <property type="protein sequence ID" value="MBO0903851.1"/>
    <property type="molecule type" value="Genomic_DNA"/>
</dbReference>